<evidence type="ECO:0000256" key="2">
    <source>
        <dbReference type="ARBA" id="ARBA00008647"/>
    </source>
</evidence>
<feature type="region of interest" description="Disordered" evidence="4">
    <location>
        <begin position="359"/>
        <end position="388"/>
    </location>
</feature>
<reference evidence="7" key="3">
    <citation type="submission" date="2025-09" db="UniProtKB">
        <authorList>
            <consortium name="Ensembl"/>
        </authorList>
    </citation>
    <scope>IDENTIFICATION</scope>
</reference>
<dbReference type="GO" id="GO:0003690">
    <property type="term" value="F:double-stranded DNA binding"/>
    <property type="evidence" value="ECO:0007669"/>
    <property type="project" value="TreeGrafter"/>
</dbReference>
<dbReference type="FunFam" id="2.40.50.140:FF:000500">
    <property type="entry name" value="Interferon-activable protein 202"/>
    <property type="match status" value="1"/>
</dbReference>
<sequence>IMSKYKTIVLQQGLEDMAVDDYQFRKIKSLLRKKLNLTKKMQDDYDRIQMADQLEDTFPKDAGLNLLINVCQSIKELEGLAKRLKTERAKVKKQKKRKNKTAVKKGKQEETSSSQSLSMDNQSDKSKPSAQKKRKQTIKTEGGKKMKLTQEQTQLLEPSGSNPQKDECCLQTPHKPPPTPSSSSSNKVPLSYSQCLPFPKKNTNIKKQSTIKTQVSQKKHQPPESAATSNSSAASKLQTLPEVSAAVAAAAASNSLHQTSQTPTETCFTLRTSLGSPIPLCQNFPMSPASDSSIHLNSPVPLTRSSGVQAPHVPPATISGNSWVPHMPSKTVSSFLSTPYLSPGSVSNSAQNIHLPTATAAGSKQSPQSPQVITSRPAQTPKGPSATLKREAQVGIAIASSNIQVPNALPEVVSRNDSTTQVSQRAASSGIQTLNPATVKAPRNANVPGPLGTGHVYVLASLASPATASSSLQTSQGSIPIGTSKVQTTQTHLGTSSNVIQALNAPPWTESRSMCTTQGPQGVSYGTGQAVPCSKEKASRSVHAPQMPSATASKSLLAPCGSPPTASSSLLDPWVSRTTASSALQTPLVPPTAVISRLFLVPGFSSMPTPKKGNLPKEPSKVEGHHRDPIQVMVLKVTEPFTYDLIDGKRMFHATVATETEFFRVKVFETALKNKFIPQKIIAISDYFGANGFLEIYGASCVSDANVNQTMVISNTLRRRANGTPKIKDLFSQIKGTYVNGEFVVTKKNERGDFIYYGIEDDTGKMEVVVYGRLTSINCEPGNKLRLVCFELTSREDTWQLKSVRHSYMLSTPEGEALNPDSVMKTSVELYF</sequence>
<dbReference type="InterPro" id="IPR040205">
    <property type="entry name" value="HIN-200"/>
</dbReference>
<keyword evidence="3" id="KW-0539">Nucleus</keyword>
<protein>
    <submittedName>
        <fullName evidence="7">Uncharacterized protein</fullName>
    </submittedName>
</protein>
<dbReference type="GO" id="GO:0005654">
    <property type="term" value="C:nucleoplasm"/>
    <property type="evidence" value="ECO:0007669"/>
    <property type="project" value="TreeGrafter"/>
</dbReference>
<dbReference type="SUPFAM" id="SSF159141">
    <property type="entry name" value="HIN-2000 domain-like"/>
    <property type="match status" value="2"/>
</dbReference>
<dbReference type="InterPro" id="IPR004020">
    <property type="entry name" value="DAPIN"/>
</dbReference>
<feature type="region of interest" description="Disordered" evidence="4">
    <location>
        <begin position="86"/>
        <end position="235"/>
    </location>
</feature>
<dbReference type="FunFam" id="2.40.50.140:FF:000101">
    <property type="entry name" value="Myeloid cell nuclear differentiation antigen"/>
    <property type="match status" value="1"/>
</dbReference>
<comment type="similarity">
    <text evidence="2">Belongs to the HIN-200 family.</text>
</comment>
<dbReference type="Gene3D" id="1.10.533.10">
    <property type="entry name" value="Death Domain, Fas"/>
    <property type="match status" value="1"/>
</dbReference>
<evidence type="ECO:0000313" key="8">
    <source>
        <dbReference type="Proteomes" id="UP000694547"/>
    </source>
</evidence>
<dbReference type="InterPro" id="IPR004021">
    <property type="entry name" value="HIN200/IF120x"/>
</dbReference>
<dbReference type="PROSITE" id="PS50834">
    <property type="entry name" value="HIN_200"/>
    <property type="match status" value="1"/>
</dbReference>
<evidence type="ECO:0000313" key="7">
    <source>
        <dbReference type="Ensembl" id="ENSPEMP00000031575.1"/>
    </source>
</evidence>
<accession>A0A8C8UMQ5</accession>
<name>A0A8C8UMQ5_PERMB</name>
<reference evidence="7 8" key="1">
    <citation type="submission" date="2018-10" db="EMBL/GenBank/DDBJ databases">
        <title>Improved assembly of the deer mouse Peromyscus maniculatus genome.</title>
        <authorList>
            <person name="Lassance J.-M."/>
            <person name="Hoekstra H.E."/>
        </authorList>
    </citation>
    <scope>NUCLEOTIDE SEQUENCE [LARGE SCALE GENOMIC DNA]</scope>
</reference>
<organism evidence="7 8">
    <name type="scientific">Peromyscus maniculatus bairdii</name>
    <name type="common">Prairie deer mouse</name>
    <dbReference type="NCBI Taxonomy" id="230844"/>
    <lineage>
        <taxon>Eukaryota</taxon>
        <taxon>Metazoa</taxon>
        <taxon>Chordata</taxon>
        <taxon>Craniata</taxon>
        <taxon>Vertebrata</taxon>
        <taxon>Euteleostomi</taxon>
        <taxon>Mammalia</taxon>
        <taxon>Eutheria</taxon>
        <taxon>Euarchontoglires</taxon>
        <taxon>Glires</taxon>
        <taxon>Rodentia</taxon>
        <taxon>Myomorpha</taxon>
        <taxon>Muroidea</taxon>
        <taxon>Cricetidae</taxon>
        <taxon>Neotominae</taxon>
        <taxon>Peromyscus</taxon>
    </lineage>
</organism>
<feature type="compositionally biased region" description="Polar residues" evidence="4">
    <location>
        <begin position="201"/>
        <end position="216"/>
    </location>
</feature>
<feature type="compositionally biased region" description="Polar residues" evidence="4">
    <location>
        <begin position="149"/>
        <end position="163"/>
    </location>
</feature>
<dbReference type="PROSITE" id="PS50824">
    <property type="entry name" value="DAPIN"/>
    <property type="match status" value="1"/>
</dbReference>
<evidence type="ECO:0000256" key="3">
    <source>
        <dbReference type="ARBA" id="ARBA00023242"/>
    </source>
</evidence>
<dbReference type="Gene3D" id="2.40.50.140">
    <property type="entry name" value="Nucleic acid-binding proteins"/>
    <property type="match status" value="2"/>
</dbReference>
<dbReference type="CDD" id="cd08305">
    <property type="entry name" value="Pyrin"/>
    <property type="match status" value="1"/>
</dbReference>
<dbReference type="GeneTree" id="ENSGT00390000013296"/>
<evidence type="ECO:0000256" key="1">
    <source>
        <dbReference type="ARBA" id="ARBA00004123"/>
    </source>
</evidence>
<feature type="compositionally biased region" description="Basic residues" evidence="4">
    <location>
        <begin position="90"/>
        <end position="105"/>
    </location>
</feature>
<dbReference type="GO" id="GO:0002218">
    <property type="term" value="P:activation of innate immune response"/>
    <property type="evidence" value="ECO:0007669"/>
    <property type="project" value="InterPro"/>
</dbReference>
<evidence type="ECO:0000259" key="5">
    <source>
        <dbReference type="PROSITE" id="PS50824"/>
    </source>
</evidence>
<evidence type="ECO:0000256" key="4">
    <source>
        <dbReference type="SAM" id="MobiDB-lite"/>
    </source>
</evidence>
<dbReference type="AlphaFoldDB" id="A0A8C8UMQ5"/>
<feature type="compositionally biased region" description="Low complexity" evidence="4">
    <location>
        <begin position="181"/>
        <end position="193"/>
    </location>
</feature>
<feature type="domain" description="Pyrin" evidence="5">
    <location>
        <begin position="2"/>
        <end position="90"/>
    </location>
</feature>
<feature type="compositionally biased region" description="Polar residues" evidence="4">
    <location>
        <begin position="359"/>
        <end position="378"/>
    </location>
</feature>
<dbReference type="Ensembl" id="ENSPEMT00000040634.1">
    <property type="protein sequence ID" value="ENSPEMP00000031575.1"/>
    <property type="gene ID" value="ENSPEMG00000009093.2"/>
</dbReference>
<reference evidence="7" key="2">
    <citation type="submission" date="2025-08" db="UniProtKB">
        <authorList>
            <consortium name="Ensembl"/>
        </authorList>
    </citation>
    <scope>IDENTIFICATION</scope>
</reference>
<dbReference type="Pfam" id="PF02760">
    <property type="entry name" value="HIN"/>
    <property type="match status" value="1"/>
</dbReference>
<dbReference type="InterPro" id="IPR012340">
    <property type="entry name" value="NA-bd_OB-fold"/>
</dbReference>
<dbReference type="PANTHER" id="PTHR12200">
    <property type="entry name" value="INTERFERON-INDUCIBLE PROTEIN AIM2 FAMILY MEMBER"/>
    <property type="match status" value="1"/>
</dbReference>
<dbReference type="SMART" id="SM01289">
    <property type="entry name" value="PYRIN"/>
    <property type="match status" value="1"/>
</dbReference>
<dbReference type="Proteomes" id="UP000694547">
    <property type="component" value="Chromosome 11"/>
</dbReference>
<dbReference type="InterPro" id="IPR011029">
    <property type="entry name" value="DEATH-like_dom_sf"/>
</dbReference>
<comment type="subcellular location">
    <subcellularLocation>
        <location evidence="1">Nucleus</location>
    </subcellularLocation>
</comment>
<evidence type="ECO:0000259" key="6">
    <source>
        <dbReference type="PROSITE" id="PS50834"/>
    </source>
</evidence>
<dbReference type="PANTHER" id="PTHR12200:SF24">
    <property type="entry name" value="INTERFERON ACTIVATED GENE 207-RELATED"/>
    <property type="match status" value="1"/>
</dbReference>
<feature type="compositionally biased region" description="Low complexity" evidence="4">
    <location>
        <begin position="112"/>
        <end position="121"/>
    </location>
</feature>
<proteinExistence type="inferred from homology"/>
<dbReference type="GO" id="GO:0035458">
    <property type="term" value="P:cellular response to interferon-beta"/>
    <property type="evidence" value="ECO:0007669"/>
    <property type="project" value="InterPro"/>
</dbReference>
<feature type="domain" description="HIN-200" evidence="6">
    <location>
        <begin position="614"/>
        <end position="812"/>
    </location>
</feature>
<feature type="compositionally biased region" description="Low complexity" evidence="4">
    <location>
        <begin position="225"/>
        <end position="235"/>
    </location>
</feature>
<dbReference type="GO" id="GO:0005829">
    <property type="term" value="C:cytosol"/>
    <property type="evidence" value="ECO:0007669"/>
    <property type="project" value="TreeGrafter"/>
</dbReference>
<dbReference type="Pfam" id="PF02758">
    <property type="entry name" value="PYRIN"/>
    <property type="match status" value="1"/>
</dbReference>
<keyword evidence="8" id="KW-1185">Reference proteome</keyword>
<feature type="region of interest" description="Disordered" evidence="4">
    <location>
        <begin position="537"/>
        <end position="561"/>
    </location>
</feature>